<dbReference type="Pfam" id="PF03071">
    <property type="entry name" value="GNT-I"/>
    <property type="match status" value="1"/>
</dbReference>
<evidence type="ECO:0000256" key="2">
    <source>
        <dbReference type="ARBA" id="ARBA00004556"/>
    </source>
</evidence>
<evidence type="ECO:0000256" key="17">
    <source>
        <dbReference type="ARBA" id="ARBA00038949"/>
    </source>
</evidence>
<evidence type="ECO:0000256" key="12">
    <source>
        <dbReference type="ARBA" id="ARBA00023034"/>
    </source>
</evidence>
<keyword evidence="5" id="KW-0963">Cytoplasm</keyword>
<keyword evidence="7" id="KW-0808">Transferase</keyword>
<evidence type="ECO:0000256" key="4">
    <source>
        <dbReference type="ARBA" id="ARBA00006492"/>
    </source>
</evidence>
<accession>A0AAV1PFE0</accession>
<comment type="subcellular location">
    <subcellularLocation>
        <location evidence="2">Cytoplasm</location>
        <location evidence="2">Perinuclear region</location>
    </subcellularLocation>
    <subcellularLocation>
        <location evidence="1 21">Golgi apparatus membrane</location>
        <topology evidence="1 21">Single-pass type II membrane protein</topology>
    </subcellularLocation>
</comment>
<evidence type="ECO:0000256" key="22">
    <source>
        <dbReference type="SAM" id="MobiDB-lite"/>
    </source>
</evidence>
<dbReference type="AlphaFoldDB" id="A0AAV1PFE0"/>
<evidence type="ECO:0000256" key="20">
    <source>
        <dbReference type="ARBA" id="ARBA00069743"/>
    </source>
</evidence>
<dbReference type="GO" id="GO:0003827">
    <property type="term" value="F:alpha-1,3-mannosylglycoprotein 2-beta-N-acetylglucosaminyltransferase activity"/>
    <property type="evidence" value="ECO:0007669"/>
    <property type="project" value="UniProtKB-UniRule"/>
</dbReference>
<evidence type="ECO:0000256" key="6">
    <source>
        <dbReference type="ARBA" id="ARBA00022676"/>
    </source>
</evidence>
<dbReference type="CDD" id="cd02514">
    <property type="entry name" value="GT13_GLCNAC-TI"/>
    <property type="match status" value="1"/>
</dbReference>
<keyword evidence="15 21" id="KW-0464">Manganese</keyword>
<keyword evidence="14" id="KW-1015">Disulfide bond</keyword>
<evidence type="ECO:0000256" key="14">
    <source>
        <dbReference type="ARBA" id="ARBA00023157"/>
    </source>
</evidence>
<dbReference type="GO" id="GO:0006487">
    <property type="term" value="P:protein N-linked glycosylation"/>
    <property type="evidence" value="ECO:0007669"/>
    <property type="project" value="TreeGrafter"/>
</dbReference>
<dbReference type="InterPro" id="IPR029044">
    <property type="entry name" value="Nucleotide-diphossugar_trans"/>
</dbReference>
<evidence type="ECO:0000313" key="23">
    <source>
        <dbReference type="EMBL" id="CAK6970611.1"/>
    </source>
</evidence>
<keyword evidence="12 21" id="KW-0333">Golgi apparatus</keyword>
<organism evidence="23 24">
    <name type="scientific">Scomber scombrus</name>
    <name type="common">Atlantic mackerel</name>
    <name type="synonym">Scomber vernalis</name>
    <dbReference type="NCBI Taxonomy" id="13677"/>
    <lineage>
        <taxon>Eukaryota</taxon>
        <taxon>Metazoa</taxon>
        <taxon>Chordata</taxon>
        <taxon>Craniata</taxon>
        <taxon>Vertebrata</taxon>
        <taxon>Euteleostomi</taxon>
        <taxon>Actinopterygii</taxon>
        <taxon>Neopterygii</taxon>
        <taxon>Teleostei</taxon>
        <taxon>Neoteleostei</taxon>
        <taxon>Acanthomorphata</taxon>
        <taxon>Pelagiaria</taxon>
        <taxon>Scombriformes</taxon>
        <taxon>Scombridae</taxon>
        <taxon>Scomber</taxon>
    </lineage>
</organism>
<evidence type="ECO:0000256" key="1">
    <source>
        <dbReference type="ARBA" id="ARBA00004323"/>
    </source>
</evidence>
<evidence type="ECO:0000256" key="9">
    <source>
        <dbReference type="ARBA" id="ARBA00022723"/>
    </source>
</evidence>
<keyword evidence="6 21" id="KW-0328">Glycosyltransferase</keyword>
<evidence type="ECO:0000256" key="8">
    <source>
        <dbReference type="ARBA" id="ARBA00022692"/>
    </source>
</evidence>
<dbReference type="Proteomes" id="UP001314229">
    <property type="component" value="Unassembled WGS sequence"/>
</dbReference>
<reference evidence="23 24" key="1">
    <citation type="submission" date="2024-01" db="EMBL/GenBank/DDBJ databases">
        <authorList>
            <person name="Alioto T."/>
            <person name="Alioto T."/>
            <person name="Gomez Garrido J."/>
        </authorList>
    </citation>
    <scope>NUCLEOTIDE SEQUENCE [LARGE SCALE GENOMIC DNA]</scope>
</reference>
<comment type="function">
    <text evidence="16 21">Initiates complex N-linked carbohydrate formation. Essential for the conversion of high-mannose to hybrid and complex N-glycans.</text>
</comment>
<dbReference type="GO" id="GO:0000139">
    <property type="term" value="C:Golgi membrane"/>
    <property type="evidence" value="ECO:0007669"/>
    <property type="project" value="UniProtKB-SubCell"/>
</dbReference>
<evidence type="ECO:0000256" key="19">
    <source>
        <dbReference type="ARBA" id="ARBA00049421"/>
    </source>
</evidence>
<gene>
    <name evidence="23" type="ORF">FSCOSCO3_A021541</name>
</gene>
<evidence type="ECO:0000256" key="11">
    <source>
        <dbReference type="ARBA" id="ARBA00022989"/>
    </source>
</evidence>
<name>A0AAV1PFE0_SCOSC</name>
<evidence type="ECO:0000256" key="3">
    <source>
        <dbReference type="ARBA" id="ARBA00004922"/>
    </source>
</evidence>
<dbReference type="FunFam" id="3.90.550.10:FF:000055">
    <property type="entry name" value="Alpha-1,3-mannosyl-glycoprotein 2-beta-N-acetylglucosaminyltransferase"/>
    <property type="match status" value="1"/>
</dbReference>
<comment type="caution">
    <text evidence="23">The sequence shown here is derived from an EMBL/GenBank/DDBJ whole genome shotgun (WGS) entry which is preliminary data.</text>
</comment>
<feature type="transmembrane region" description="Helical" evidence="21">
    <location>
        <begin position="20"/>
        <end position="39"/>
    </location>
</feature>
<dbReference type="GO" id="GO:0030145">
    <property type="term" value="F:manganese ion binding"/>
    <property type="evidence" value="ECO:0007669"/>
    <property type="project" value="UniProtKB-UniRule"/>
</dbReference>
<keyword evidence="8 21" id="KW-0812">Transmembrane</keyword>
<dbReference type="GO" id="GO:0048471">
    <property type="term" value="C:perinuclear region of cytoplasm"/>
    <property type="evidence" value="ECO:0007669"/>
    <property type="project" value="UniProtKB-SubCell"/>
</dbReference>
<dbReference type="EMBL" id="CAWUFR010000160">
    <property type="protein sequence ID" value="CAK6970611.1"/>
    <property type="molecule type" value="Genomic_DNA"/>
</dbReference>
<comment type="cofactor">
    <cofactor evidence="21">
        <name>Mn(2+)</name>
        <dbReference type="ChEBI" id="CHEBI:29035"/>
    </cofactor>
    <text evidence="21">The cofactor is mostly bound to the substrate.</text>
</comment>
<comment type="similarity">
    <text evidence="4 21">Belongs to the glycosyltransferase 13 family.</text>
</comment>
<proteinExistence type="inferred from homology"/>
<evidence type="ECO:0000313" key="24">
    <source>
        <dbReference type="Proteomes" id="UP001314229"/>
    </source>
</evidence>
<evidence type="ECO:0000256" key="5">
    <source>
        <dbReference type="ARBA" id="ARBA00022490"/>
    </source>
</evidence>
<keyword evidence="24" id="KW-1185">Reference proteome</keyword>
<comment type="pathway">
    <text evidence="3 21">Protein modification; protein glycosylation.</text>
</comment>
<dbReference type="Gene3D" id="3.10.180.20">
    <property type="entry name" value="N-Acetylglucosaminyltransferase I, Domain 2"/>
    <property type="match status" value="1"/>
</dbReference>
<comment type="catalytic activity">
    <reaction evidence="19 21">
        <text>N(4)-(alpha-D-Man-(1-&gt;3)-[alpha-D-Man-(1-&gt;3)-[alpha-D-Man-(1-&gt;6)]-alpha-D-Man-(1-&gt;6)]-beta-D-Man-(1-&gt;4)-beta-D-GlcNAc-(1-&gt;4)-beta-D-GlcNAc)-L-asparaginyl-[protein] (N-glucan mannose isomer 5A1,2) + UDP-N-acetyl-alpha-D-glucosamine = N(4)-{beta-D-GlcNAc-(1-&gt;2)-alpha-D-Man-(1-&gt;3)-[alpha-D-Man-(1-&gt;3)-[alpha-D-Man-(1-&gt;6)]-alpha-D-Man-(1-&gt;6)]-beta-D-Man-(1-&gt;4)-beta-D-GlcNAc-(1-&gt;4)-beta-D-GlcNAc}-L-asparaginyl-[protein] + UDP + H(+)</text>
        <dbReference type="Rhea" id="RHEA:11456"/>
        <dbReference type="Rhea" id="RHEA-COMP:14367"/>
        <dbReference type="Rhea" id="RHEA-COMP:14368"/>
        <dbReference type="ChEBI" id="CHEBI:15378"/>
        <dbReference type="ChEBI" id="CHEBI:57705"/>
        <dbReference type="ChEBI" id="CHEBI:58223"/>
        <dbReference type="ChEBI" id="CHEBI:59087"/>
        <dbReference type="ChEBI" id="CHEBI:60625"/>
        <dbReference type="EC" id="2.4.1.101"/>
    </reaction>
</comment>
<feature type="compositionally biased region" description="Basic and acidic residues" evidence="22">
    <location>
        <begin position="137"/>
        <end position="154"/>
    </location>
</feature>
<evidence type="ECO:0000256" key="16">
    <source>
        <dbReference type="ARBA" id="ARBA00037706"/>
    </source>
</evidence>
<evidence type="ECO:0000256" key="7">
    <source>
        <dbReference type="ARBA" id="ARBA00022679"/>
    </source>
</evidence>
<evidence type="ECO:0000256" key="21">
    <source>
        <dbReference type="RuleBase" id="RU368119"/>
    </source>
</evidence>
<evidence type="ECO:0000256" key="10">
    <source>
        <dbReference type="ARBA" id="ARBA00022968"/>
    </source>
</evidence>
<sequence>MELMHSTCLWAMVRKKGSLILCGAFLFVAWNALLLLYLWGRPPIGRLGEGGGAEPGGKEEWGVGRGKGSSVNLAGEVIRLAEEVEIQLETQKKLLKQIESHRAVWARQKDVGKRETDYTKEVKVEVVHQPPKPPLPLKDKVDDREQSEDKHTEQKLVPTAAPNIKLEQNLANEIKEEVVDNSELVTSAASPQVVIPILVIACDRVTVKRSLDRLIQYRPSPELYPIIVSQDCGHAETARVIGSYGDQVTHISQPDLSDIRVRPEHRKFQGYYKISRHYRWALNQVFNTFSQSTVVIVEDDLEVAPDFFEYFRALYPILHSDPTLWCVSAWNDNGRDALVDPSKAELLYRTDFFPGLGWMLLKEVWDELEPKWPSAFWDDWMRQPEQRKERSCIRPEISRTITFGRKGVSLGQFFDQYLRYIKLNTEFVPFTKQDLSYLLKEKYDETFIKEVYSAPLVKIEDLQQGGSLKGAGPYRVQYSSRDSFKVFARNLGVMDDLKSGVPRTGYRGVVSFLHRGRRVFLALPEGSMKYDISWS</sequence>
<feature type="region of interest" description="Disordered" evidence="22">
    <location>
        <begin position="128"/>
        <end position="154"/>
    </location>
</feature>
<dbReference type="FunFam" id="3.10.180.20:FF:000001">
    <property type="entry name" value="alpha-1,3-mannosyl-glycoprotein 2-beta-N-acetylglucosaminyltransferase"/>
    <property type="match status" value="1"/>
</dbReference>
<dbReference type="PANTHER" id="PTHR10468:SF0">
    <property type="entry name" value="ALPHA-1,3-MANNOSYL-GLYCOPROTEIN 2-BETA-N-ACETYLGLUCOSAMINYLTRANSFERASE"/>
    <property type="match status" value="1"/>
</dbReference>
<dbReference type="PANTHER" id="PTHR10468">
    <property type="entry name" value="PROTEIN O-LINKED-MANNOSE BETA-1,2-N-ACETYLGLUCOSAMINYLTRANSFERASE 1/ALPHA-1,3-MANNOSYL-GLYCOPROTEIN 2-BETA-N-ACETYLGLUCOSAMINYLTRANSFERASE"/>
    <property type="match status" value="1"/>
</dbReference>
<dbReference type="SUPFAM" id="SSF53448">
    <property type="entry name" value="Nucleotide-diphospho-sugar transferases"/>
    <property type="match status" value="1"/>
</dbReference>
<dbReference type="InterPro" id="IPR004139">
    <property type="entry name" value="Glyco_trans_13"/>
</dbReference>
<dbReference type="Gene3D" id="3.90.550.10">
    <property type="entry name" value="Spore Coat Polysaccharide Biosynthesis Protein SpsA, Chain A"/>
    <property type="match status" value="1"/>
</dbReference>
<evidence type="ECO:0000256" key="15">
    <source>
        <dbReference type="ARBA" id="ARBA00023211"/>
    </source>
</evidence>
<evidence type="ECO:0000256" key="13">
    <source>
        <dbReference type="ARBA" id="ARBA00023136"/>
    </source>
</evidence>
<keyword evidence="13 21" id="KW-0472">Membrane</keyword>
<evidence type="ECO:0000256" key="18">
    <source>
        <dbReference type="ARBA" id="ARBA00041712"/>
    </source>
</evidence>
<protein>
    <recommendedName>
        <fullName evidence="20 21">Alpha-1,3-mannosyl-glycoprotein 2-beta-N-acetylglucosaminyltransferase</fullName>
        <shortName evidence="21">GNT-I</shortName>
        <shortName evidence="21">GlcNAc-T I</shortName>
        <ecNumber evidence="17 21">2.4.1.101</ecNumber>
    </recommendedName>
    <alternativeName>
        <fullName evidence="18 21">N-glycosyl-oligosaccharide-glycoprotein N-acetylglucosaminyltransferase I</fullName>
    </alternativeName>
</protein>
<keyword evidence="11 21" id="KW-1133">Transmembrane helix</keyword>
<keyword evidence="9 21" id="KW-0479">Metal-binding</keyword>
<dbReference type="EC" id="2.4.1.101" evidence="17 21"/>
<dbReference type="InterPro" id="IPR052261">
    <property type="entry name" value="Glycosyltransferase_13"/>
</dbReference>
<keyword evidence="10 21" id="KW-0735">Signal-anchor</keyword>